<evidence type="ECO:0000313" key="1">
    <source>
        <dbReference type="EMBL" id="KAF2749401.1"/>
    </source>
</evidence>
<proteinExistence type="predicted"/>
<keyword evidence="2" id="KW-1185">Reference proteome</keyword>
<organism evidence="1 2">
    <name type="scientific">Sporormia fimetaria CBS 119925</name>
    <dbReference type="NCBI Taxonomy" id="1340428"/>
    <lineage>
        <taxon>Eukaryota</taxon>
        <taxon>Fungi</taxon>
        <taxon>Dikarya</taxon>
        <taxon>Ascomycota</taxon>
        <taxon>Pezizomycotina</taxon>
        <taxon>Dothideomycetes</taxon>
        <taxon>Pleosporomycetidae</taxon>
        <taxon>Pleosporales</taxon>
        <taxon>Sporormiaceae</taxon>
        <taxon>Sporormia</taxon>
    </lineage>
</organism>
<dbReference type="AlphaFoldDB" id="A0A6A6VJM3"/>
<accession>A0A6A6VJM3</accession>
<protein>
    <recommendedName>
        <fullName evidence="3">20S proteasome chaperone domain-containing protein</fullName>
    </recommendedName>
</protein>
<evidence type="ECO:0008006" key="3">
    <source>
        <dbReference type="Google" id="ProtNLM"/>
    </source>
</evidence>
<gene>
    <name evidence="1" type="ORF">M011DRAFT_398442</name>
</gene>
<evidence type="ECO:0000313" key="2">
    <source>
        <dbReference type="Proteomes" id="UP000799440"/>
    </source>
</evidence>
<dbReference type="OrthoDB" id="5407417at2759"/>
<dbReference type="Gene3D" id="3.30.230.100">
    <property type="match status" value="1"/>
</dbReference>
<dbReference type="GO" id="GO:0043248">
    <property type="term" value="P:proteasome assembly"/>
    <property type="evidence" value="ECO:0007669"/>
    <property type="project" value="InterPro"/>
</dbReference>
<dbReference type="EMBL" id="MU006566">
    <property type="protein sequence ID" value="KAF2749401.1"/>
    <property type="molecule type" value="Genomic_DNA"/>
</dbReference>
<dbReference type="Pfam" id="PF16093">
    <property type="entry name" value="PAC4"/>
    <property type="match status" value="1"/>
</dbReference>
<dbReference type="InterPro" id="IPR032157">
    <property type="entry name" value="PAC4"/>
</dbReference>
<sequence length="146" mass="15790">MAPVVTNGDEGSKPLEVSFPLPRAPQTNIHLQLTDNRTCLLLFFTTTMPESPSTASMGSFVYAMPNTTSPSNVLSTPLYTHSSNIDFTTRLAKVLARRTSKPVYLGNSISFASAGLGGTVEEEVEGFRRCVEVVMKLLEPGHINGQ</sequence>
<name>A0A6A6VJM3_9PLEO</name>
<dbReference type="Proteomes" id="UP000799440">
    <property type="component" value="Unassembled WGS sequence"/>
</dbReference>
<reference evidence="1" key="1">
    <citation type="journal article" date="2020" name="Stud. Mycol.">
        <title>101 Dothideomycetes genomes: a test case for predicting lifestyles and emergence of pathogens.</title>
        <authorList>
            <person name="Haridas S."/>
            <person name="Albert R."/>
            <person name="Binder M."/>
            <person name="Bloem J."/>
            <person name="Labutti K."/>
            <person name="Salamov A."/>
            <person name="Andreopoulos B."/>
            <person name="Baker S."/>
            <person name="Barry K."/>
            <person name="Bills G."/>
            <person name="Bluhm B."/>
            <person name="Cannon C."/>
            <person name="Castanera R."/>
            <person name="Culley D."/>
            <person name="Daum C."/>
            <person name="Ezra D."/>
            <person name="Gonzalez J."/>
            <person name="Henrissat B."/>
            <person name="Kuo A."/>
            <person name="Liang C."/>
            <person name="Lipzen A."/>
            <person name="Lutzoni F."/>
            <person name="Magnuson J."/>
            <person name="Mondo S."/>
            <person name="Nolan M."/>
            <person name="Ohm R."/>
            <person name="Pangilinan J."/>
            <person name="Park H.-J."/>
            <person name="Ramirez L."/>
            <person name="Alfaro M."/>
            <person name="Sun H."/>
            <person name="Tritt A."/>
            <person name="Yoshinaga Y."/>
            <person name="Zwiers L.-H."/>
            <person name="Turgeon B."/>
            <person name="Goodwin S."/>
            <person name="Spatafora J."/>
            <person name="Crous P."/>
            <person name="Grigoriev I."/>
        </authorList>
    </citation>
    <scope>NUCLEOTIDE SEQUENCE</scope>
    <source>
        <strain evidence="1">CBS 119925</strain>
    </source>
</reference>